<dbReference type="KEGG" id="emp:EZMO1_3472"/>
<name>A0A142BFD4_9GAMM</name>
<evidence type="ECO:0000313" key="1">
    <source>
        <dbReference type="EMBL" id="AMO57460.1"/>
    </source>
</evidence>
<sequence length="62" mass="6407">MIGLVSGLGVLAIAIASDVKAVHGINARLVALTFDMTDCSCTTLLLSVSLLNALLSKTYPTE</sequence>
<accession>A0A142BFD4</accession>
<dbReference type="PATRIC" id="fig|570277.3.peg.3736"/>
<dbReference type="EMBL" id="CP013251">
    <property type="protein sequence ID" value="AMO57460.1"/>
    <property type="molecule type" value="Genomic_DNA"/>
</dbReference>
<reference evidence="1 2" key="1">
    <citation type="journal article" date="2016" name="Front. Microbiol.">
        <title>Genomic Insight into the Host-Endosymbiont Relationship of Endozoicomonas montiporae CL-33(T) with its Coral Host.</title>
        <authorList>
            <person name="Ding J.-Y."/>
            <person name="Shiu J.-H."/>
            <person name="Chen W.-M."/>
            <person name="Chiang Y.-R."/>
            <person name="Tang S.-L."/>
        </authorList>
    </citation>
    <scope>NUCLEOTIDE SEQUENCE [LARGE SCALE GENOMIC DNA]</scope>
    <source>
        <strain evidence="1 2">CL-33</strain>
    </source>
</reference>
<evidence type="ECO:0000313" key="2">
    <source>
        <dbReference type="Proteomes" id="UP000071065"/>
    </source>
</evidence>
<organism evidence="1 2">
    <name type="scientific">Endozoicomonas montiporae CL-33</name>
    <dbReference type="NCBI Taxonomy" id="570277"/>
    <lineage>
        <taxon>Bacteria</taxon>
        <taxon>Pseudomonadati</taxon>
        <taxon>Pseudomonadota</taxon>
        <taxon>Gammaproteobacteria</taxon>
        <taxon>Oceanospirillales</taxon>
        <taxon>Endozoicomonadaceae</taxon>
        <taxon>Endozoicomonas</taxon>
    </lineage>
</organism>
<dbReference type="RefSeq" id="WP_222842136.1">
    <property type="nucleotide sequence ID" value="NZ_CP013251.1"/>
</dbReference>
<protein>
    <submittedName>
        <fullName evidence="1">Uncharacterized protein</fullName>
    </submittedName>
</protein>
<proteinExistence type="predicted"/>
<dbReference type="AlphaFoldDB" id="A0A142BFD4"/>
<dbReference type="STRING" id="570277.EZMO1_3472"/>
<dbReference type="Proteomes" id="UP000071065">
    <property type="component" value="Chromosome"/>
</dbReference>
<gene>
    <name evidence="1" type="ORF">EZMO1_3472</name>
</gene>